<dbReference type="Proteomes" id="UP000268014">
    <property type="component" value="Unassembled WGS sequence"/>
</dbReference>
<accession>A0A158QJV1</accession>
<evidence type="ECO:0000313" key="2">
    <source>
        <dbReference type="Proteomes" id="UP000268014"/>
    </source>
</evidence>
<sequence>MAAPFLMVYRMKSKVTNVFVKSRDELSAHTKFKLLPHGFPCFLRPFATDDQFIDRRSELCWYHVRFTLPFFFWYHSAIQNEEITARFLRNDFPRCFEGRNIVASKTSQMLLCT</sequence>
<dbReference type="EMBL" id="UZAF01016119">
    <property type="protein sequence ID" value="VDO20907.1"/>
    <property type="molecule type" value="Genomic_DNA"/>
</dbReference>
<dbReference type="AlphaFoldDB" id="A0A158QJV1"/>
<gene>
    <name evidence="1" type="ORF">HPLM_LOCUS3438</name>
</gene>
<proteinExistence type="predicted"/>
<keyword evidence="2" id="KW-1185">Reference proteome</keyword>
<organism evidence="3">
    <name type="scientific">Haemonchus placei</name>
    <name type="common">Barber's pole worm</name>
    <dbReference type="NCBI Taxonomy" id="6290"/>
    <lineage>
        <taxon>Eukaryota</taxon>
        <taxon>Metazoa</taxon>
        <taxon>Ecdysozoa</taxon>
        <taxon>Nematoda</taxon>
        <taxon>Chromadorea</taxon>
        <taxon>Rhabditida</taxon>
        <taxon>Rhabditina</taxon>
        <taxon>Rhabditomorpha</taxon>
        <taxon>Strongyloidea</taxon>
        <taxon>Trichostrongylidae</taxon>
        <taxon>Haemonchus</taxon>
    </lineage>
</organism>
<dbReference type="WBParaSite" id="HPLM_0000344601-mRNA-1">
    <property type="protein sequence ID" value="HPLM_0000344601-mRNA-1"/>
    <property type="gene ID" value="HPLM_0000344601"/>
</dbReference>
<evidence type="ECO:0000313" key="3">
    <source>
        <dbReference type="WBParaSite" id="HPLM_0000344601-mRNA-1"/>
    </source>
</evidence>
<reference evidence="1 2" key="2">
    <citation type="submission" date="2018-11" db="EMBL/GenBank/DDBJ databases">
        <authorList>
            <consortium name="Pathogen Informatics"/>
        </authorList>
    </citation>
    <scope>NUCLEOTIDE SEQUENCE [LARGE SCALE GENOMIC DNA]</scope>
    <source>
        <strain evidence="1 2">MHpl1</strain>
    </source>
</reference>
<reference evidence="3" key="1">
    <citation type="submission" date="2016-04" db="UniProtKB">
        <authorList>
            <consortium name="WormBaseParasite"/>
        </authorList>
    </citation>
    <scope>IDENTIFICATION</scope>
</reference>
<evidence type="ECO:0000313" key="1">
    <source>
        <dbReference type="EMBL" id="VDO20907.1"/>
    </source>
</evidence>
<name>A0A158QJV1_HAEPC</name>
<protein>
    <submittedName>
        <fullName evidence="1 3">Uncharacterized protein</fullName>
    </submittedName>
</protein>